<evidence type="ECO:0000313" key="2">
    <source>
        <dbReference type="EMBL" id="TLM76701.1"/>
    </source>
</evidence>
<dbReference type="InterPro" id="IPR002575">
    <property type="entry name" value="Aminoglycoside_PTrfase"/>
</dbReference>
<reference evidence="2 3" key="1">
    <citation type="submission" date="2019-05" db="EMBL/GenBank/DDBJ databases">
        <title>Microbulbifer harenosus sp. nov., an alginate-degrading bacterium isolated from coastal sand.</title>
        <authorList>
            <person name="Huang H."/>
            <person name="Mo K."/>
            <person name="Bao S."/>
        </authorList>
    </citation>
    <scope>NUCLEOTIDE SEQUENCE [LARGE SCALE GENOMIC DNA]</scope>
    <source>
        <strain evidence="2 3">HB161719</strain>
    </source>
</reference>
<dbReference type="SUPFAM" id="SSF56112">
    <property type="entry name" value="Protein kinase-like (PK-like)"/>
    <property type="match status" value="1"/>
</dbReference>
<sequence>MPMRTPAEVIPSDWAHWSHSAPTVVKPLSGGLTNRSYLIHADGELLVLRRNSPASSQLDLNRMAEAQALRLADRAGLCAPVVYCDPQQRYLVTRFIQGTPIDANQSPDREKLAALVREIHRQPTIAAALEIEEKISRYRRAIASHATFAGALDTLHRKIEPHMAAAAHLSDGMVLCHNDLQENNLIAGLDGRLYAIDWEYAASGDAYFDLAVITEDFDWDTSARENFLANYLQRIPGERELQRLQHWQHIYRYLALLWYAVQDCHRDLTGAPDRSDSIHREAETLLRRLY</sequence>
<accession>A0ABY2UGX7</accession>
<dbReference type="InterPro" id="IPR052077">
    <property type="entry name" value="CcrZ_PhaseVar_Mediator"/>
</dbReference>
<name>A0ABY2UGX7_9GAMM</name>
<dbReference type="Gene3D" id="3.90.1200.10">
    <property type="match status" value="1"/>
</dbReference>
<keyword evidence="3" id="KW-1185">Reference proteome</keyword>
<dbReference type="Pfam" id="PF01636">
    <property type="entry name" value="APH"/>
    <property type="match status" value="1"/>
</dbReference>
<dbReference type="PANTHER" id="PTHR40086">
    <property type="entry name" value="PHOSPHOTRANSFERASE YTMP-RELATED"/>
    <property type="match status" value="1"/>
</dbReference>
<dbReference type="Gene3D" id="3.30.200.20">
    <property type="entry name" value="Phosphorylase Kinase, domain 1"/>
    <property type="match status" value="1"/>
</dbReference>
<proteinExistence type="predicted"/>
<comment type="caution">
    <text evidence="2">The sequence shown here is derived from an EMBL/GenBank/DDBJ whole genome shotgun (WGS) entry which is preliminary data.</text>
</comment>
<evidence type="ECO:0000259" key="1">
    <source>
        <dbReference type="Pfam" id="PF01636"/>
    </source>
</evidence>
<protein>
    <recommendedName>
        <fullName evidence="1">Aminoglycoside phosphotransferase domain-containing protein</fullName>
    </recommendedName>
</protein>
<dbReference type="CDD" id="cd05151">
    <property type="entry name" value="ChoK-like"/>
    <property type="match status" value="1"/>
</dbReference>
<feature type="domain" description="Aminoglycoside phosphotransferase" evidence="1">
    <location>
        <begin position="25"/>
        <end position="240"/>
    </location>
</feature>
<dbReference type="PANTHER" id="PTHR40086:SF1">
    <property type="entry name" value="CELL CYCLE REGULATOR CCRZ"/>
    <property type="match status" value="1"/>
</dbReference>
<evidence type="ECO:0000313" key="3">
    <source>
        <dbReference type="Proteomes" id="UP000306791"/>
    </source>
</evidence>
<dbReference type="EMBL" id="VANI01000012">
    <property type="protein sequence ID" value="TLM76701.1"/>
    <property type="molecule type" value="Genomic_DNA"/>
</dbReference>
<gene>
    <name evidence="2" type="ORF">FDY93_12095</name>
</gene>
<dbReference type="Proteomes" id="UP000306791">
    <property type="component" value="Unassembled WGS sequence"/>
</dbReference>
<dbReference type="InterPro" id="IPR011009">
    <property type="entry name" value="Kinase-like_dom_sf"/>
</dbReference>
<organism evidence="2 3">
    <name type="scientific">Microbulbifer harenosus</name>
    <dbReference type="NCBI Taxonomy" id="2576840"/>
    <lineage>
        <taxon>Bacteria</taxon>
        <taxon>Pseudomonadati</taxon>
        <taxon>Pseudomonadota</taxon>
        <taxon>Gammaproteobacteria</taxon>
        <taxon>Cellvibrionales</taxon>
        <taxon>Microbulbiferaceae</taxon>
        <taxon>Microbulbifer</taxon>
    </lineage>
</organism>